<comment type="caution">
    <text evidence="6">The sequence shown here is derived from an EMBL/GenBank/DDBJ whole genome shotgun (WGS) entry which is preliminary data.</text>
</comment>
<dbReference type="PANTHER" id="PTHR31465:SF1">
    <property type="entry name" value="PROTEIN RTA1-RELATED"/>
    <property type="match status" value="1"/>
</dbReference>
<name>A0A5J5F3H8_9PEZI</name>
<feature type="transmembrane region" description="Helical" evidence="5">
    <location>
        <begin position="200"/>
        <end position="220"/>
    </location>
</feature>
<keyword evidence="2 5" id="KW-0812">Transmembrane</keyword>
<evidence type="ECO:0000313" key="7">
    <source>
        <dbReference type="Proteomes" id="UP000326924"/>
    </source>
</evidence>
<evidence type="ECO:0000256" key="1">
    <source>
        <dbReference type="ARBA" id="ARBA00004141"/>
    </source>
</evidence>
<feature type="transmembrane region" description="Helical" evidence="5">
    <location>
        <begin position="81"/>
        <end position="105"/>
    </location>
</feature>
<evidence type="ECO:0000313" key="6">
    <source>
        <dbReference type="EMBL" id="KAA8910582.1"/>
    </source>
</evidence>
<keyword evidence="4 5" id="KW-0472">Membrane</keyword>
<dbReference type="Pfam" id="PF04479">
    <property type="entry name" value="RTA1"/>
    <property type="match status" value="1"/>
</dbReference>
<sequence>MSDEPGKFVFYRYTPSLAAATIFMLAFFATSILHAVQLFRTKTWYFIPLLIGALMEAIGYIGRMQSAHDTNSLGPYMQQSLLLLIAPSLFAASIYMVLGRLIRVVGAERYSLFSPRWLTKIFVAGDVFSFFMQSSGGGIMASSKTSSAMKTGQNVVIGGLIVQILFFSVFMLVAVIFHVRIRSTPTVLASTLQQHGRRGWITLLYVLYVASALILVRSLFRVVEYAEGNDGDLLKHEVFLYVFDSTLMLGALVLFNAVHPSQVVPGGNTEIRAMEPRFDGMHMASVRDLTRDGRP</sequence>
<accession>A0A5J5F3H8</accession>
<dbReference type="FunCoup" id="A0A5J5F3H8">
    <property type="interactions" value="16"/>
</dbReference>
<protein>
    <submittedName>
        <fullName evidence="6">RTA1 like protein-domain-containing protein</fullName>
    </submittedName>
</protein>
<dbReference type="InterPro" id="IPR007568">
    <property type="entry name" value="RTA1"/>
</dbReference>
<keyword evidence="7" id="KW-1185">Reference proteome</keyword>
<feature type="transmembrane region" description="Helical" evidence="5">
    <location>
        <begin position="43"/>
        <end position="61"/>
    </location>
</feature>
<dbReference type="AlphaFoldDB" id="A0A5J5F3H8"/>
<feature type="transmembrane region" description="Helical" evidence="5">
    <location>
        <begin position="240"/>
        <end position="258"/>
    </location>
</feature>
<dbReference type="PANTHER" id="PTHR31465">
    <property type="entry name" value="PROTEIN RTA1-RELATED"/>
    <property type="match status" value="1"/>
</dbReference>
<evidence type="ECO:0000256" key="2">
    <source>
        <dbReference type="ARBA" id="ARBA00022692"/>
    </source>
</evidence>
<organism evidence="6 7">
    <name type="scientific">Sphaerosporella brunnea</name>
    <dbReference type="NCBI Taxonomy" id="1250544"/>
    <lineage>
        <taxon>Eukaryota</taxon>
        <taxon>Fungi</taxon>
        <taxon>Dikarya</taxon>
        <taxon>Ascomycota</taxon>
        <taxon>Pezizomycotina</taxon>
        <taxon>Pezizomycetes</taxon>
        <taxon>Pezizales</taxon>
        <taxon>Pyronemataceae</taxon>
        <taxon>Sphaerosporella</taxon>
    </lineage>
</organism>
<feature type="transmembrane region" description="Helical" evidence="5">
    <location>
        <begin position="155"/>
        <end position="179"/>
    </location>
</feature>
<feature type="transmembrane region" description="Helical" evidence="5">
    <location>
        <begin position="17"/>
        <end position="36"/>
    </location>
</feature>
<reference evidence="6 7" key="1">
    <citation type="submission" date="2019-09" db="EMBL/GenBank/DDBJ databases">
        <title>Draft genome of the ectomycorrhizal ascomycete Sphaerosporella brunnea.</title>
        <authorList>
            <consortium name="DOE Joint Genome Institute"/>
            <person name="Benucci G.M."/>
            <person name="Marozzi G."/>
            <person name="Antonielli L."/>
            <person name="Sanchez S."/>
            <person name="Marco P."/>
            <person name="Wang X."/>
            <person name="Falini L.B."/>
            <person name="Barry K."/>
            <person name="Haridas S."/>
            <person name="Lipzen A."/>
            <person name="Labutti K."/>
            <person name="Grigoriev I.V."/>
            <person name="Murat C."/>
            <person name="Martin F."/>
            <person name="Albertini E."/>
            <person name="Donnini D."/>
            <person name="Bonito G."/>
        </authorList>
    </citation>
    <scope>NUCLEOTIDE SEQUENCE [LARGE SCALE GENOMIC DNA]</scope>
    <source>
        <strain evidence="6 7">Sb_GMNB300</strain>
    </source>
</reference>
<dbReference type="OrthoDB" id="3358017at2759"/>
<proteinExistence type="predicted"/>
<dbReference type="EMBL" id="VXIS01000044">
    <property type="protein sequence ID" value="KAA8910582.1"/>
    <property type="molecule type" value="Genomic_DNA"/>
</dbReference>
<dbReference type="GO" id="GO:0016020">
    <property type="term" value="C:membrane"/>
    <property type="evidence" value="ECO:0007669"/>
    <property type="project" value="UniProtKB-SubCell"/>
</dbReference>
<evidence type="ECO:0000256" key="5">
    <source>
        <dbReference type="SAM" id="Phobius"/>
    </source>
</evidence>
<keyword evidence="3 5" id="KW-1133">Transmembrane helix</keyword>
<dbReference type="InParanoid" id="A0A5J5F3H8"/>
<feature type="transmembrane region" description="Helical" evidence="5">
    <location>
        <begin position="117"/>
        <end position="135"/>
    </location>
</feature>
<gene>
    <name evidence="6" type="ORF">FN846DRAFT_917513</name>
</gene>
<dbReference type="Proteomes" id="UP000326924">
    <property type="component" value="Unassembled WGS sequence"/>
</dbReference>
<comment type="subcellular location">
    <subcellularLocation>
        <location evidence="1">Membrane</location>
        <topology evidence="1">Multi-pass membrane protein</topology>
    </subcellularLocation>
</comment>
<evidence type="ECO:0000256" key="3">
    <source>
        <dbReference type="ARBA" id="ARBA00022989"/>
    </source>
</evidence>
<evidence type="ECO:0000256" key="4">
    <source>
        <dbReference type="ARBA" id="ARBA00023136"/>
    </source>
</evidence>